<evidence type="ECO:0000256" key="1">
    <source>
        <dbReference type="SAM" id="Phobius"/>
    </source>
</evidence>
<keyword evidence="1" id="KW-0472">Membrane</keyword>
<keyword evidence="1" id="KW-1133">Transmembrane helix</keyword>
<keyword evidence="3" id="KW-1185">Reference proteome</keyword>
<comment type="caution">
    <text evidence="2">The sequence shown here is derived from an EMBL/GenBank/DDBJ whole genome shotgun (WGS) entry which is preliminary data.</text>
</comment>
<organism evidence="2 3">
    <name type="scientific">Ruegeria haliotis</name>
    <dbReference type="NCBI Taxonomy" id="2747601"/>
    <lineage>
        <taxon>Bacteria</taxon>
        <taxon>Pseudomonadati</taxon>
        <taxon>Pseudomonadota</taxon>
        <taxon>Alphaproteobacteria</taxon>
        <taxon>Rhodobacterales</taxon>
        <taxon>Roseobacteraceae</taxon>
        <taxon>Ruegeria</taxon>
    </lineage>
</organism>
<sequence>MLLTLALLLFAVFGTNVVLGSMGMGGFLGDVSEMLILLAATIAFVAAILQKEAAEKRSKEQQR</sequence>
<accession>A0ABX2PWM1</accession>
<dbReference type="RefSeq" id="WP_176867070.1">
    <property type="nucleotide sequence ID" value="NZ_JABXWT010000017.1"/>
</dbReference>
<name>A0ABX2PWM1_9RHOB</name>
<evidence type="ECO:0008006" key="4">
    <source>
        <dbReference type="Google" id="ProtNLM"/>
    </source>
</evidence>
<dbReference type="EMBL" id="JABXWT010000017">
    <property type="protein sequence ID" value="NVO58021.1"/>
    <property type="molecule type" value="Genomic_DNA"/>
</dbReference>
<dbReference type="Proteomes" id="UP000630805">
    <property type="component" value="Unassembled WGS sequence"/>
</dbReference>
<evidence type="ECO:0000313" key="3">
    <source>
        <dbReference type="Proteomes" id="UP000630805"/>
    </source>
</evidence>
<reference evidence="2 3" key="1">
    <citation type="submission" date="2020-06" db="EMBL/GenBank/DDBJ databases">
        <authorList>
            <person name="Cao W.R."/>
        </authorList>
    </citation>
    <scope>NUCLEOTIDE SEQUENCE [LARGE SCALE GENOMIC DNA]</scope>
    <source>
        <strain evidence="2 3">B1Z28</strain>
    </source>
</reference>
<protein>
    <recommendedName>
        <fullName evidence="4">DUF1328 domain-containing protein</fullName>
    </recommendedName>
</protein>
<evidence type="ECO:0000313" key="2">
    <source>
        <dbReference type="EMBL" id="NVO58021.1"/>
    </source>
</evidence>
<feature type="transmembrane region" description="Helical" evidence="1">
    <location>
        <begin position="30"/>
        <end position="49"/>
    </location>
</feature>
<keyword evidence="1" id="KW-0812">Transmembrane</keyword>
<gene>
    <name evidence="2" type="ORF">HW561_19680</name>
</gene>
<proteinExistence type="predicted"/>